<keyword evidence="3" id="KW-0238">DNA-binding</keyword>
<keyword evidence="8" id="KW-1185">Reference proteome</keyword>
<evidence type="ECO:0000313" key="7">
    <source>
        <dbReference type="EMBL" id="MDQ6407782.1"/>
    </source>
</evidence>
<dbReference type="InterPro" id="IPR058163">
    <property type="entry name" value="LysR-type_TF_proteobact-type"/>
</dbReference>
<keyword evidence="2" id="KW-0805">Transcription regulation</keyword>
<dbReference type="SUPFAM" id="SSF46785">
    <property type="entry name" value="Winged helix' DNA-binding domain"/>
    <property type="match status" value="1"/>
</dbReference>
<dbReference type="InterPro" id="IPR036388">
    <property type="entry name" value="WH-like_DNA-bd_sf"/>
</dbReference>
<evidence type="ECO:0000256" key="2">
    <source>
        <dbReference type="ARBA" id="ARBA00023015"/>
    </source>
</evidence>
<sequence length="126" mass="13767">MTRKAGSHSTMIEANQFVYFACVVKHRSFSAAAKEVRVSKSTLSRVVADLEQGLGTSLLTRTSRRVDVTHAGEQLYTRCLAVYRAVLAAQKALDNIEAERGANDPGPLRSDIERQCAIYPPTCVAP</sequence>
<dbReference type="GO" id="GO:0003700">
    <property type="term" value="F:DNA-binding transcription factor activity"/>
    <property type="evidence" value="ECO:0007669"/>
    <property type="project" value="InterPro"/>
</dbReference>
<organism evidence="7 9">
    <name type="scientific">Paraburkholderia madseniana</name>
    <dbReference type="NCBI Taxonomy" id="2599607"/>
    <lineage>
        <taxon>Bacteria</taxon>
        <taxon>Pseudomonadati</taxon>
        <taxon>Pseudomonadota</taxon>
        <taxon>Betaproteobacteria</taxon>
        <taxon>Burkholderiales</taxon>
        <taxon>Burkholderiaceae</taxon>
        <taxon>Paraburkholderia</taxon>
    </lineage>
</organism>
<dbReference type="AlphaFoldDB" id="A0AAP5EVQ5"/>
<evidence type="ECO:0000256" key="4">
    <source>
        <dbReference type="ARBA" id="ARBA00023163"/>
    </source>
</evidence>
<dbReference type="GO" id="GO:0006351">
    <property type="term" value="P:DNA-templated transcription"/>
    <property type="evidence" value="ECO:0007669"/>
    <property type="project" value="TreeGrafter"/>
</dbReference>
<keyword evidence="4" id="KW-0804">Transcription</keyword>
<evidence type="ECO:0000313" key="8">
    <source>
        <dbReference type="Proteomes" id="UP001209412"/>
    </source>
</evidence>
<proteinExistence type="inferred from homology"/>
<evidence type="ECO:0000256" key="1">
    <source>
        <dbReference type="ARBA" id="ARBA00009437"/>
    </source>
</evidence>
<comment type="similarity">
    <text evidence="1">Belongs to the LysR transcriptional regulatory family.</text>
</comment>
<dbReference type="Proteomes" id="UP001242288">
    <property type="component" value="Unassembled WGS sequence"/>
</dbReference>
<comment type="caution">
    <text evidence="7">The sequence shown here is derived from an EMBL/GenBank/DDBJ whole genome shotgun (WGS) entry which is preliminary data.</text>
</comment>
<protein>
    <submittedName>
        <fullName evidence="7">LysR family transcriptional regulator</fullName>
    </submittedName>
</protein>
<evidence type="ECO:0000259" key="5">
    <source>
        <dbReference type="PROSITE" id="PS50931"/>
    </source>
</evidence>
<dbReference type="Gene3D" id="1.10.10.10">
    <property type="entry name" value="Winged helix-like DNA-binding domain superfamily/Winged helix DNA-binding domain"/>
    <property type="match status" value="1"/>
</dbReference>
<dbReference type="Pfam" id="PF00126">
    <property type="entry name" value="HTH_1"/>
    <property type="match status" value="1"/>
</dbReference>
<dbReference type="PANTHER" id="PTHR30537">
    <property type="entry name" value="HTH-TYPE TRANSCRIPTIONAL REGULATOR"/>
    <property type="match status" value="1"/>
</dbReference>
<feature type="domain" description="HTH lysR-type" evidence="5">
    <location>
        <begin position="12"/>
        <end position="69"/>
    </location>
</feature>
<dbReference type="FunFam" id="1.10.10.10:FF:000001">
    <property type="entry name" value="LysR family transcriptional regulator"/>
    <property type="match status" value="1"/>
</dbReference>
<dbReference type="EMBL" id="JAMXWF010000007">
    <property type="protein sequence ID" value="MDQ6407782.1"/>
    <property type="molecule type" value="Genomic_DNA"/>
</dbReference>
<evidence type="ECO:0000313" key="9">
    <source>
        <dbReference type="Proteomes" id="UP001242288"/>
    </source>
</evidence>
<evidence type="ECO:0000256" key="3">
    <source>
        <dbReference type="ARBA" id="ARBA00023125"/>
    </source>
</evidence>
<accession>A0AAP5EVQ5</accession>
<dbReference type="Proteomes" id="UP001209412">
    <property type="component" value="Unassembled WGS sequence"/>
</dbReference>
<dbReference type="PRINTS" id="PR00039">
    <property type="entry name" value="HTHLYSR"/>
</dbReference>
<dbReference type="EMBL" id="JAPKHW010000007">
    <property type="protein sequence ID" value="MCX4145955.1"/>
    <property type="molecule type" value="Genomic_DNA"/>
</dbReference>
<dbReference type="PANTHER" id="PTHR30537:SF31">
    <property type="entry name" value="TRANSCRIPTIONAL REGULATOR, LYSR FAMILY"/>
    <property type="match status" value="1"/>
</dbReference>
<gene>
    <name evidence="7" type="ORF">NIE36_11275</name>
    <name evidence="6" type="ORF">OSB80_11305</name>
</gene>
<dbReference type="InterPro" id="IPR036390">
    <property type="entry name" value="WH_DNA-bd_sf"/>
</dbReference>
<dbReference type="GO" id="GO:0043565">
    <property type="term" value="F:sequence-specific DNA binding"/>
    <property type="evidence" value="ECO:0007669"/>
    <property type="project" value="TreeGrafter"/>
</dbReference>
<evidence type="ECO:0000313" key="6">
    <source>
        <dbReference type="EMBL" id="MCX4145955.1"/>
    </source>
</evidence>
<dbReference type="InterPro" id="IPR000847">
    <property type="entry name" value="LysR_HTH_N"/>
</dbReference>
<dbReference type="RefSeq" id="WP_266257741.1">
    <property type="nucleotide sequence ID" value="NZ_JAMXWF010000007.1"/>
</dbReference>
<reference evidence="7" key="1">
    <citation type="submission" date="2022-06" db="EMBL/GenBank/DDBJ databases">
        <title>PHB producers.</title>
        <authorList>
            <person name="Besaury L."/>
        </authorList>
    </citation>
    <scope>NUCLEOTIDE SEQUENCE</scope>
    <source>
        <strain evidence="7 8">SEWS6</strain>
    </source>
</reference>
<name>A0AAP5EVQ5_9BURK</name>
<dbReference type="PROSITE" id="PS50931">
    <property type="entry name" value="HTH_LYSR"/>
    <property type="match status" value="1"/>
</dbReference>